<gene>
    <name evidence="1" type="ordered locus">Francci3_4091</name>
</gene>
<dbReference type="STRING" id="106370.Francci3_4091"/>
<dbReference type="Proteomes" id="UP000001937">
    <property type="component" value="Chromosome"/>
</dbReference>
<protein>
    <submittedName>
        <fullName evidence="1">Uncharacterized protein</fullName>
    </submittedName>
</protein>
<organism evidence="1 2">
    <name type="scientific">Frankia casuarinae (strain DSM 45818 / CECT 9043 / HFP020203 / CcI3)</name>
    <dbReference type="NCBI Taxonomy" id="106370"/>
    <lineage>
        <taxon>Bacteria</taxon>
        <taxon>Bacillati</taxon>
        <taxon>Actinomycetota</taxon>
        <taxon>Actinomycetes</taxon>
        <taxon>Frankiales</taxon>
        <taxon>Frankiaceae</taxon>
        <taxon>Frankia</taxon>
    </lineage>
</organism>
<dbReference type="AlphaFoldDB" id="Q2J5K3"/>
<sequence>MDQEPNNQDHGWRGIQLGEVIARHIRPYAVLNGYGVQIATFATWNDAHVWAHKKIQDPDVILPLEVEDRTQRITRRITRETCELIAWTIFTKVGGCEPMNGEDGPSPRTLDES</sequence>
<proteinExistence type="predicted"/>
<dbReference type="PhylomeDB" id="Q2J5K3"/>
<evidence type="ECO:0000313" key="2">
    <source>
        <dbReference type="Proteomes" id="UP000001937"/>
    </source>
</evidence>
<dbReference type="HOGENOM" id="CLU_2129765_0_0_11"/>
<accession>Q2J5K3</accession>
<dbReference type="EMBL" id="CP000249">
    <property type="protein sequence ID" value="ABD13439.1"/>
    <property type="molecule type" value="Genomic_DNA"/>
</dbReference>
<evidence type="ECO:0000313" key="1">
    <source>
        <dbReference type="EMBL" id="ABD13439.1"/>
    </source>
</evidence>
<dbReference type="OrthoDB" id="3216576at2"/>
<name>Q2J5K3_FRACC</name>
<dbReference type="KEGG" id="fra:Francci3_4091"/>
<reference evidence="1 2" key="1">
    <citation type="journal article" date="2007" name="Genome Res.">
        <title>Genome characteristics of facultatively symbiotic Frankia sp. strains reflect host range and host plant biogeography.</title>
        <authorList>
            <person name="Normand P."/>
            <person name="Lapierre P."/>
            <person name="Tisa L.S."/>
            <person name="Gogarten J.P."/>
            <person name="Alloisio N."/>
            <person name="Bagnarol E."/>
            <person name="Bassi C.A."/>
            <person name="Berry A.M."/>
            <person name="Bickhart D.M."/>
            <person name="Choisne N."/>
            <person name="Couloux A."/>
            <person name="Cournoyer B."/>
            <person name="Cruveiller S."/>
            <person name="Daubin V."/>
            <person name="Demange N."/>
            <person name="Francino M.P."/>
            <person name="Goltsman E."/>
            <person name="Huang Y."/>
            <person name="Kopp O.R."/>
            <person name="Labarre L."/>
            <person name="Lapidus A."/>
            <person name="Lavire C."/>
            <person name="Marechal J."/>
            <person name="Martinez M."/>
            <person name="Mastronunzio J.E."/>
            <person name="Mullin B.C."/>
            <person name="Niemann J."/>
            <person name="Pujic P."/>
            <person name="Rawnsley T."/>
            <person name="Rouy Z."/>
            <person name="Schenowitz C."/>
            <person name="Sellstedt A."/>
            <person name="Tavares F."/>
            <person name="Tomkins J.P."/>
            <person name="Vallenet D."/>
            <person name="Valverde C."/>
            <person name="Wall L.G."/>
            <person name="Wang Y."/>
            <person name="Medigue C."/>
            <person name="Benson D.R."/>
        </authorList>
    </citation>
    <scope>NUCLEOTIDE SEQUENCE [LARGE SCALE GENOMIC DNA]</scope>
    <source>
        <strain evidence="2">DSM 45818 / CECT 9043 / CcI3</strain>
    </source>
</reference>
<keyword evidence="2" id="KW-1185">Reference proteome</keyword>